<evidence type="ECO:0000256" key="4">
    <source>
        <dbReference type="ARBA" id="ARBA00022989"/>
    </source>
</evidence>
<feature type="transmembrane region" description="Helical" evidence="6">
    <location>
        <begin position="393"/>
        <end position="413"/>
    </location>
</feature>
<evidence type="ECO:0000256" key="2">
    <source>
        <dbReference type="ARBA" id="ARBA00022475"/>
    </source>
</evidence>
<keyword evidence="11" id="KW-1185">Reference proteome</keyword>
<accession>A0A8J7VTV9</accession>
<feature type="transmembrane region" description="Helical" evidence="6">
    <location>
        <begin position="339"/>
        <end position="362"/>
    </location>
</feature>
<protein>
    <submittedName>
        <fullName evidence="9">ABC transporter permease</fullName>
    </submittedName>
</protein>
<name>A0A8J7VTV9_9GAMM</name>
<evidence type="ECO:0000256" key="6">
    <source>
        <dbReference type="SAM" id="Phobius"/>
    </source>
</evidence>
<dbReference type="InterPro" id="IPR003838">
    <property type="entry name" value="ABC3_permease_C"/>
</dbReference>
<evidence type="ECO:0000313" key="9">
    <source>
        <dbReference type="EMBL" id="MBR0562211.1"/>
    </source>
</evidence>
<keyword evidence="3 6" id="KW-0812">Transmembrane</keyword>
<proteinExistence type="predicted"/>
<evidence type="ECO:0000313" key="10">
    <source>
        <dbReference type="EMBL" id="MBS7458836.1"/>
    </source>
</evidence>
<keyword evidence="4 6" id="KW-1133">Transmembrane helix</keyword>
<reference evidence="10 11" key="1">
    <citation type="journal article" date="2021" name="Microbiol. Resour. Announc.">
        <title>Draft Genome Sequence of Coralloluteibacterium stylophorae LMG 29479T.</title>
        <authorList>
            <person name="Karlyshev A.V."/>
            <person name="Kudryashova E.B."/>
            <person name="Ariskina E.V."/>
            <person name="Conroy A.P."/>
            <person name="Abidueva E.Y."/>
        </authorList>
    </citation>
    <scope>NUCLEOTIDE SEQUENCE [LARGE SCALE GENOMIC DNA]</scope>
    <source>
        <strain evidence="10 11">LMG 29479</strain>
    </source>
</reference>
<dbReference type="EMBL" id="JAGQFT020000014">
    <property type="protein sequence ID" value="MBS7458836.1"/>
    <property type="molecule type" value="Genomic_DNA"/>
</dbReference>
<dbReference type="PANTHER" id="PTHR43738:SF2">
    <property type="entry name" value="ABC TRANSPORTER PERMEASE"/>
    <property type="match status" value="1"/>
</dbReference>
<evidence type="ECO:0000259" key="8">
    <source>
        <dbReference type="Pfam" id="PF12704"/>
    </source>
</evidence>
<keyword evidence="2" id="KW-1003">Cell membrane</keyword>
<reference evidence="9" key="2">
    <citation type="submission" date="2021-04" db="EMBL/GenBank/DDBJ databases">
        <authorList>
            <person name="Karlyshev A.V."/>
        </authorList>
    </citation>
    <scope>NUCLEOTIDE SEQUENCE</scope>
    <source>
        <strain evidence="9">LMG 29479</strain>
    </source>
</reference>
<dbReference type="Pfam" id="PF12704">
    <property type="entry name" value="MacB_PCD"/>
    <property type="match status" value="1"/>
</dbReference>
<gene>
    <name evidence="10" type="ORF">KB893_016965</name>
    <name evidence="9" type="ORF">KB893_06730</name>
</gene>
<dbReference type="InterPro" id="IPR051125">
    <property type="entry name" value="ABC-4/HrtB_transporter"/>
</dbReference>
<feature type="domain" description="ABC3 transporter permease C-terminal" evidence="7">
    <location>
        <begin position="300"/>
        <end position="415"/>
    </location>
</feature>
<evidence type="ECO:0000259" key="7">
    <source>
        <dbReference type="Pfam" id="PF02687"/>
    </source>
</evidence>
<sequence length="425" mass="44761">MNPALFVLAWRSLRNRAFIAGLTVATVGLAVALLLGVQRLQTETRQAFLRSVSGTDLIVGARSHPVQLLLYSVFHLGDATNNLGWDAYVDLADDPAVAWAVPVSLGDSHRGFRVVGTTVDYFRRLGFAGRQGLAFAQGEAFSADPRESVAQAVVGADVAERLGYAPGSEIVLAHGTARVALNQHDDHPFRVVGVLARTGTAADGGVYVSLAAIEAIHLNWRSGTRIGTAPDAATLPDAALQPRAVTAVFVGLKSRLATFALQRTLNEYPDEPLTAILPGVALQQLWSMLGTVERAMEAAGAAVLAAALMVLLTTVLATLNERRREMAILRAVGAGPWHVFGLLLMEAALLALAGGALGLAIVEVGLRLAAPWLQARYGLHLGTSGDLGAGLQLLGWMVLAGLLLGLLPATLAYRRSVQDGMTVTQ</sequence>
<dbReference type="AlphaFoldDB" id="A0A8J7VTV9"/>
<comment type="subcellular location">
    <subcellularLocation>
        <location evidence="1">Cell membrane</location>
        <topology evidence="1">Multi-pass membrane protein</topology>
    </subcellularLocation>
</comment>
<evidence type="ECO:0000256" key="5">
    <source>
        <dbReference type="ARBA" id="ARBA00023136"/>
    </source>
</evidence>
<feature type="transmembrane region" description="Helical" evidence="6">
    <location>
        <begin position="298"/>
        <end position="319"/>
    </location>
</feature>
<dbReference type="PANTHER" id="PTHR43738">
    <property type="entry name" value="ABC TRANSPORTER, MEMBRANE PROTEIN"/>
    <property type="match status" value="1"/>
</dbReference>
<dbReference type="RefSeq" id="WP_211926155.1">
    <property type="nucleotide sequence ID" value="NZ_JAGQFT020000014.1"/>
</dbReference>
<dbReference type="EMBL" id="JAGQFT010000039">
    <property type="protein sequence ID" value="MBR0562211.1"/>
    <property type="molecule type" value="Genomic_DNA"/>
</dbReference>
<comment type="caution">
    <text evidence="9">The sequence shown here is derived from an EMBL/GenBank/DDBJ whole genome shotgun (WGS) entry which is preliminary data.</text>
</comment>
<dbReference type="GO" id="GO:0005886">
    <property type="term" value="C:plasma membrane"/>
    <property type="evidence" value="ECO:0007669"/>
    <property type="project" value="UniProtKB-SubCell"/>
</dbReference>
<evidence type="ECO:0000313" key="11">
    <source>
        <dbReference type="Proteomes" id="UP000675747"/>
    </source>
</evidence>
<dbReference type="Proteomes" id="UP000675747">
    <property type="component" value="Unassembled WGS sequence"/>
</dbReference>
<keyword evidence="5 6" id="KW-0472">Membrane</keyword>
<dbReference type="Pfam" id="PF02687">
    <property type="entry name" value="FtsX"/>
    <property type="match status" value="1"/>
</dbReference>
<feature type="domain" description="MacB-like periplasmic core" evidence="8">
    <location>
        <begin position="21"/>
        <end position="219"/>
    </location>
</feature>
<evidence type="ECO:0000256" key="1">
    <source>
        <dbReference type="ARBA" id="ARBA00004651"/>
    </source>
</evidence>
<organism evidence="9">
    <name type="scientific">Coralloluteibacterium stylophorae</name>
    <dbReference type="NCBI Taxonomy" id="1776034"/>
    <lineage>
        <taxon>Bacteria</taxon>
        <taxon>Pseudomonadati</taxon>
        <taxon>Pseudomonadota</taxon>
        <taxon>Gammaproteobacteria</taxon>
        <taxon>Lysobacterales</taxon>
        <taxon>Lysobacteraceae</taxon>
        <taxon>Coralloluteibacterium</taxon>
    </lineage>
</organism>
<dbReference type="InterPro" id="IPR025857">
    <property type="entry name" value="MacB_PCD"/>
</dbReference>
<evidence type="ECO:0000256" key="3">
    <source>
        <dbReference type="ARBA" id="ARBA00022692"/>
    </source>
</evidence>